<reference evidence="3 4" key="1">
    <citation type="submission" date="2016-05" db="EMBL/GenBank/DDBJ databases">
        <title>A degradative enzymes factory behind the ericoid mycorrhizal symbiosis.</title>
        <authorList>
            <consortium name="DOE Joint Genome Institute"/>
            <person name="Martino E."/>
            <person name="Morin E."/>
            <person name="Grelet G."/>
            <person name="Kuo A."/>
            <person name="Kohler A."/>
            <person name="Daghino S."/>
            <person name="Barry K."/>
            <person name="Choi C."/>
            <person name="Cichocki N."/>
            <person name="Clum A."/>
            <person name="Copeland A."/>
            <person name="Hainaut M."/>
            <person name="Haridas S."/>
            <person name="Labutti K."/>
            <person name="Lindquist E."/>
            <person name="Lipzen A."/>
            <person name="Khouja H.-R."/>
            <person name="Murat C."/>
            <person name="Ohm R."/>
            <person name="Olson A."/>
            <person name="Spatafora J."/>
            <person name="Veneault-Fourrey C."/>
            <person name="Henrissat B."/>
            <person name="Grigoriev I."/>
            <person name="Martin F."/>
            <person name="Perotto S."/>
        </authorList>
    </citation>
    <scope>NUCLEOTIDE SEQUENCE [LARGE SCALE GENOMIC DNA]</scope>
    <source>
        <strain evidence="3 4">UAMH 7357</strain>
    </source>
</reference>
<proteinExistence type="predicted"/>
<evidence type="ECO:0000313" key="4">
    <source>
        <dbReference type="Proteomes" id="UP000235672"/>
    </source>
</evidence>
<dbReference type="STRING" id="1745343.A0A2J6Q3Q0"/>
<keyword evidence="4" id="KW-1185">Reference proteome</keyword>
<evidence type="ECO:0000256" key="2">
    <source>
        <dbReference type="SAM" id="Phobius"/>
    </source>
</evidence>
<organism evidence="3 4">
    <name type="scientific">Hyaloscypha hepaticicola</name>
    <dbReference type="NCBI Taxonomy" id="2082293"/>
    <lineage>
        <taxon>Eukaryota</taxon>
        <taxon>Fungi</taxon>
        <taxon>Dikarya</taxon>
        <taxon>Ascomycota</taxon>
        <taxon>Pezizomycotina</taxon>
        <taxon>Leotiomycetes</taxon>
        <taxon>Helotiales</taxon>
        <taxon>Hyaloscyphaceae</taxon>
        <taxon>Hyaloscypha</taxon>
    </lineage>
</organism>
<keyword evidence="2" id="KW-1133">Transmembrane helix</keyword>
<feature type="transmembrane region" description="Helical" evidence="2">
    <location>
        <begin position="128"/>
        <end position="146"/>
    </location>
</feature>
<feature type="transmembrane region" description="Helical" evidence="2">
    <location>
        <begin position="97"/>
        <end position="116"/>
    </location>
</feature>
<feature type="compositionally biased region" description="Basic and acidic residues" evidence="1">
    <location>
        <begin position="353"/>
        <end position="365"/>
    </location>
</feature>
<evidence type="ECO:0000313" key="3">
    <source>
        <dbReference type="EMBL" id="PMD20873.1"/>
    </source>
</evidence>
<keyword evidence="2" id="KW-0472">Membrane</keyword>
<name>A0A2J6Q3Q0_9HELO</name>
<feature type="region of interest" description="Disordered" evidence="1">
    <location>
        <begin position="343"/>
        <end position="404"/>
    </location>
</feature>
<protein>
    <submittedName>
        <fullName evidence="3">Uncharacterized protein</fullName>
    </submittedName>
</protein>
<evidence type="ECO:0000256" key="1">
    <source>
        <dbReference type="SAM" id="MobiDB-lite"/>
    </source>
</evidence>
<sequence>MPGLPAPPLLNTLTDRSTTNTTKALQVICAFPLSGQYGPGSRFLYYAFVATSVFRKREWVKTACFAATMLFPAVAALHGIVLAAVNVKGAVDMDIYGAFQICAIGLVAAPITILLHPAYFHDLGRKTIFLWTYFILAGLVCLSVEFHRETAVPCTSDDFGNPISPIVGMFPYGNATCGLTCSVNDGPYSPIRSGSTNNIYVVPAPSTFTSRSAILVAVASCGPAAIMIFVMFNGISIFEEDGKTRIEDRGEEGPPAQVTEDSSSTASRGNVKIITLIRRVPKTWRYLPFIGTALNILIAGEINFFSPQIRYQNEPMSSIGEWAPIIGTGFALLVAFVQGRLDEDRPTSSSSGTEHRADITTDQHRSSRLRPTDQQSNRPEDPNIDNRPMPGKRASSLPNLTRTN</sequence>
<dbReference type="OrthoDB" id="3021074at2759"/>
<dbReference type="Proteomes" id="UP000235672">
    <property type="component" value="Unassembled WGS sequence"/>
</dbReference>
<keyword evidence="2" id="KW-0812">Transmembrane</keyword>
<accession>A0A2J6Q3Q0</accession>
<feature type="transmembrane region" description="Helical" evidence="2">
    <location>
        <begin position="286"/>
        <end position="306"/>
    </location>
</feature>
<feature type="transmembrane region" description="Helical" evidence="2">
    <location>
        <begin position="63"/>
        <end position="85"/>
    </location>
</feature>
<feature type="transmembrane region" description="Helical" evidence="2">
    <location>
        <begin position="318"/>
        <end position="337"/>
    </location>
</feature>
<feature type="transmembrane region" description="Helical" evidence="2">
    <location>
        <begin position="213"/>
        <end position="235"/>
    </location>
</feature>
<gene>
    <name evidence="3" type="ORF">NA56DRAFT_159587</name>
</gene>
<dbReference type="AlphaFoldDB" id="A0A2J6Q3Q0"/>
<dbReference type="EMBL" id="KZ613483">
    <property type="protein sequence ID" value="PMD20873.1"/>
    <property type="molecule type" value="Genomic_DNA"/>
</dbReference>